<dbReference type="PANTHER" id="PTHR34653:SF1">
    <property type="entry name" value="FLAGELLAR HOOK-BASAL BODY COMPLEX PROTEIN FLIE"/>
    <property type="match status" value="1"/>
</dbReference>
<protein>
    <recommendedName>
        <fullName evidence="3 5">Flagellar hook-basal body complex protein FliE</fullName>
    </recommendedName>
</protein>
<name>A0A377NFM3_9GAMM</name>
<dbReference type="HAMAP" id="MF_00724">
    <property type="entry name" value="FliE"/>
    <property type="match status" value="1"/>
</dbReference>
<proteinExistence type="inferred from homology"/>
<dbReference type="AlphaFoldDB" id="A0A377NFM3"/>
<dbReference type="GO" id="GO:0071973">
    <property type="term" value="P:bacterial-type flagellum-dependent cell motility"/>
    <property type="evidence" value="ECO:0007669"/>
    <property type="project" value="InterPro"/>
</dbReference>
<evidence type="ECO:0000313" key="6">
    <source>
        <dbReference type="EMBL" id="STQ44887.1"/>
    </source>
</evidence>
<dbReference type="NCBIfam" id="TIGR00205">
    <property type="entry name" value="fliE"/>
    <property type="match status" value="1"/>
</dbReference>
<keyword evidence="6" id="KW-0966">Cell projection</keyword>
<dbReference type="Pfam" id="PF02049">
    <property type="entry name" value="FliE"/>
    <property type="match status" value="1"/>
</dbReference>
<evidence type="ECO:0000256" key="1">
    <source>
        <dbReference type="ARBA" id="ARBA00004117"/>
    </source>
</evidence>
<keyword evidence="4 5" id="KW-0975">Bacterial flagellum</keyword>
<dbReference type="GO" id="GO:0003774">
    <property type="term" value="F:cytoskeletal motor activity"/>
    <property type="evidence" value="ECO:0007669"/>
    <property type="project" value="InterPro"/>
</dbReference>
<keyword evidence="6" id="KW-0969">Cilium</keyword>
<dbReference type="EMBL" id="UGGO01000001">
    <property type="protein sequence ID" value="STQ44887.1"/>
    <property type="molecule type" value="Genomic_DNA"/>
</dbReference>
<comment type="subcellular location">
    <subcellularLocation>
        <location evidence="1 5">Bacterial flagellum basal body</location>
    </subcellularLocation>
</comment>
<evidence type="ECO:0000256" key="3">
    <source>
        <dbReference type="ARBA" id="ARBA00018024"/>
    </source>
</evidence>
<organism evidence="6 7">
    <name type="scientific">Ewingella americana</name>
    <dbReference type="NCBI Taxonomy" id="41202"/>
    <lineage>
        <taxon>Bacteria</taxon>
        <taxon>Pseudomonadati</taxon>
        <taxon>Pseudomonadota</taxon>
        <taxon>Gammaproteobacteria</taxon>
        <taxon>Enterobacterales</taxon>
        <taxon>Yersiniaceae</taxon>
        <taxon>Ewingella</taxon>
    </lineage>
</organism>
<evidence type="ECO:0000256" key="5">
    <source>
        <dbReference type="HAMAP-Rule" id="MF_00724"/>
    </source>
</evidence>
<evidence type="ECO:0000256" key="4">
    <source>
        <dbReference type="ARBA" id="ARBA00023143"/>
    </source>
</evidence>
<evidence type="ECO:0000256" key="2">
    <source>
        <dbReference type="ARBA" id="ARBA00009272"/>
    </source>
</evidence>
<dbReference type="PRINTS" id="PR01006">
    <property type="entry name" value="FLGHOOKFLIE"/>
</dbReference>
<accession>A0A377NFM3</accession>
<dbReference type="PANTHER" id="PTHR34653">
    <property type="match status" value="1"/>
</dbReference>
<dbReference type="GO" id="GO:0005198">
    <property type="term" value="F:structural molecule activity"/>
    <property type="evidence" value="ECO:0007669"/>
    <property type="project" value="UniProtKB-UniRule"/>
</dbReference>
<sequence>MKHKSVSSPIQNRVKIEESMAIQGIESVLQQLQATALQAGMKQPVEPLQEAGFASEMKAALGKISETQNTAKLQAQKFELGVPGVGLNDVMVDMQKSAISLQLGIQVRNKLVAAYQDVMNMSV</sequence>
<dbReference type="GO" id="GO:0009425">
    <property type="term" value="C:bacterial-type flagellum basal body"/>
    <property type="evidence" value="ECO:0007669"/>
    <property type="project" value="UniProtKB-SubCell"/>
</dbReference>
<evidence type="ECO:0000313" key="7">
    <source>
        <dbReference type="Proteomes" id="UP000254304"/>
    </source>
</evidence>
<dbReference type="InterPro" id="IPR001624">
    <property type="entry name" value="FliE"/>
</dbReference>
<keyword evidence="6" id="KW-0282">Flagellum</keyword>
<dbReference type="Proteomes" id="UP000254304">
    <property type="component" value="Unassembled WGS sequence"/>
</dbReference>
<comment type="similarity">
    <text evidence="2 5">Belongs to the FliE family.</text>
</comment>
<reference evidence="6 7" key="1">
    <citation type="submission" date="2018-06" db="EMBL/GenBank/DDBJ databases">
        <authorList>
            <consortium name="Pathogen Informatics"/>
            <person name="Doyle S."/>
        </authorList>
    </citation>
    <scope>NUCLEOTIDE SEQUENCE [LARGE SCALE GENOMIC DNA]</scope>
    <source>
        <strain evidence="6 7">NCTC12157</strain>
    </source>
</reference>
<gene>
    <name evidence="5 6" type="primary">fliE</name>
    <name evidence="6" type="ORF">NCTC12157_02610</name>
</gene>